<evidence type="ECO:0000313" key="3">
    <source>
        <dbReference type="Proteomes" id="UP000515908"/>
    </source>
</evidence>
<feature type="region of interest" description="Disordered" evidence="1">
    <location>
        <begin position="193"/>
        <end position="249"/>
    </location>
</feature>
<proteinExistence type="predicted"/>
<accession>A0A7G2CQQ0</accession>
<dbReference type="OrthoDB" id="271276at2759"/>
<dbReference type="EMBL" id="LR877164">
    <property type="protein sequence ID" value="CAD2221321.1"/>
    <property type="molecule type" value="Genomic_DNA"/>
</dbReference>
<dbReference type="Proteomes" id="UP000515908">
    <property type="component" value="Chromosome 20"/>
</dbReference>
<gene>
    <name evidence="2" type="ORF">ADEAN_000885300</name>
</gene>
<feature type="compositionally biased region" description="Basic and acidic residues" evidence="1">
    <location>
        <begin position="237"/>
        <end position="249"/>
    </location>
</feature>
<dbReference type="VEuPathDB" id="TriTrypDB:ADEAN_000885300"/>
<feature type="compositionally biased region" description="Basic and acidic residues" evidence="1">
    <location>
        <begin position="126"/>
        <end position="137"/>
    </location>
</feature>
<evidence type="ECO:0000313" key="2">
    <source>
        <dbReference type="EMBL" id="CAD2221321.1"/>
    </source>
</evidence>
<organism evidence="2 3">
    <name type="scientific">Angomonas deanei</name>
    <dbReference type="NCBI Taxonomy" id="59799"/>
    <lineage>
        <taxon>Eukaryota</taxon>
        <taxon>Discoba</taxon>
        <taxon>Euglenozoa</taxon>
        <taxon>Kinetoplastea</taxon>
        <taxon>Metakinetoplastina</taxon>
        <taxon>Trypanosomatida</taxon>
        <taxon>Trypanosomatidae</taxon>
        <taxon>Strigomonadinae</taxon>
        <taxon>Angomonas</taxon>
    </lineage>
</organism>
<sequence length="249" mass="29285">MPNPYTNNTEAAYFVDYYGSKRMLQDSTNRLYNGGVRRKKEAVRRVEQEVYNRPPTVRRTQQEIDEYLRVRVEEELLRRQQHRVELARELYPTTESPPRYLTGEEFQRHVKHVYTDPMRRRELREREIEKVFGKRDPSVSPNKGSKRRSQKSPEDDAPAPWRPSSASLQYNDGQQYLVSQYAYYADPKKSGEVLVRNSKGSGGRAPNYNRLTDLARPLSVTPKVVDEETDGNQKPPFRVDRKISYQEQL</sequence>
<reference evidence="2 3" key="1">
    <citation type="submission" date="2020-08" db="EMBL/GenBank/DDBJ databases">
        <authorList>
            <person name="Newling K."/>
            <person name="Davey J."/>
            <person name="Forrester S."/>
        </authorList>
    </citation>
    <scope>NUCLEOTIDE SEQUENCE [LARGE SCALE GENOMIC DNA]</scope>
    <source>
        <strain evidence="3">Crithidia deanei Carvalho (ATCC PRA-265)</strain>
    </source>
</reference>
<evidence type="ECO:0000256" key="1">
    <source>
        <dbReference type="SAM" id="MobiDB-lite"/>
    </source>
</evidence>
<keyword evidence="3" id="KW-1185">Reference proteome</keyword>
<protein>
    <submittedName>
        <fullName evidence="2">Uncharacterized protein</fullName>
    </submittedName>
</protein>
<name>A0A7G2CQQ0_9TRYP</name>
<feature type="region of interest" description="Disordered" evidence="1">
    <location>
        <begin position="126"/>
        <end position="168"/>
    </location>
</feature>
<dbReference type="AlphaFoldDB" id="A0A7G2CQQ0"/>